<organism evidence="2 4">
    <name type="scientific">Didymodactylos carnosus</name>
    <dbReference type="NCBI Taxonomy" id="1234261"/>
    <lineage>
        <taxon>Eukaryota</taxon>
        <taxon>Metazoa</taxon>
        <taxon>Spiralia</taxon>
        <taxon>Gnathifera</taxon>
        <taxon>Rotifera</taxon>
        <taxon>Eurotatoria</taxon>
        <taxon>Bdelloidea</taxon>
        <taxon>Philodinida</taxon>
        <taxon>Philodinidae</taxon>
        <taxon>Didymodactylos</taxon>
    </lineage>
</organism>
<evidence type="ECO:0000313" key="4">
    <source>
        <dbReference type="Proteomes" id="UP000677228"/>
    </source>
</evidence>
<feature type="region of interest" description="Disordered" evidence="1">
    <location>
        <begin position="1"/>
        <end position="40"/>
    </location>
</feature>
<dbReference type="AlphaFoldDB" id="A0A8S2FUU3"/>
<name>A0A8S2FUU3_9BILA</name>
<feature type="non-terminal residue" evidence="2">
    <location>
        <position position="1"/>
    </location>
</feature>
<gene>
    <name evidence="2" type="ORF">OVA965_LOCUS39575</name>
    <name evidence="3" type="ORF">TMI583_LOCUS40899</name>
</gene>
<evidence type="ECO:0000313" key="3">
    <source>
        <dbReference type="EMBL" id="CAF4347439.1"/>
    </source>
</evidence>
<protein>
    <submittedName>
        <fullName evidence="2">Uncharacterized protein</fullName>
    </submittedName>
</protein>
<dbReference type="EMBL" id="CAJOBA010063761">
    <property type="protein sequence ID" value="CAF4347439.1"/>
    <property type="molecule type" value="Genomic_DNA"/>
</dbReference>
<feature type="compositionally biased region" description="Basic and acidic residues" evidence="1">
    <location>
        <begin position="20"/>
        <end position="38"/>
    </location>
</feature>
<accession>A0A8S2FUU3</accession>
<feature type="compositionally biased region" description="Basic and acidic residues" evidence="1">
    <location>
        <begin position="1"/>
        <end position="12"/>
    </location>
</feature>
<evidence type="ECO:0000313" key="2">
    <source>
        <dbReference type="EMBL" id="CAF1556431.1"/>
    </source>
</evidence>
<comment type="caution">
    <text evidence="2">The sequence shown here is derived from an EMBL/GenBank/DDBJ whole genome shotgun (WGS) entry which is preliminary data.</text>
</comment>
<dbReference type="Proteomes" id="UP000677228">
    <property type="component" value="Unassembled WGS sequence"/>
</dbReference>
<reference evidence="2" key="1">
    <citation type="submission" date="2021-02" db="EMBL/GenBank/DDBJ databases">
        <authorList>
            <person name="Nowell W R."/>
        </authorList>
    </citation>
    <scope>NUCLEOTIDE SEQUENCE</scope>
</reference>
<evidence type="ECO:0000256" key="1">
    <source>
        <dbReference type="SAM" id="MobiDB-lite"/>
    </source>
</evidence>
<dbReference type="EMBL" id="CAJNOK010041210">
    <property type="protein sequence ID" value="CAF1556431.1"/>
    <property type="molecule type" value="Genomic_DNA"/>
</dbReference>
<proteinExistence type="predicted"/>
<dbReference type="Proteomes" id="UP000682733">
    <property type="component" value="Unassembled WGS sequence"/>
</dbReference>
<sequence length="53" mass="6362">EKDRQNSKKSNKDPNIADNQRIEEEARKATEQHNRNLDRNTVQKTLLVMWKKN</sequence>